<dbReference type="GO" id="GO:0009378">
    <property type="term" value="F:four-way junction helicase activity"/>
    <property type="evidence" value="ECO:0007669"/>
    <property type="project" value="TreeGrafter"/>
</dbReference>
<evidence type="ECO:0000256" key="12">
    <source>
        <dbReference type="SAM" id="MobiDB-lite"/>
    </source>
</evidence>
<dbReference type="GO" id="GO:0005694">
    <property type="term" value="C:chromosome"/>
    <property type="evidence" value="ECO:0007669"/>
    <property type="project" value="TreeGrafter"/>
</dbReference>
<evidence type="ECO:0000256" key="4">
    <source>
        <dbReference type="ARBA" id="ARBA00022801"/>
    </source>
</evidence>
<dbReference type="NCBIfam" id="TIGR00614">
    <property type="entry name" value="recQ_fam"/>
    <property type="match status" value="1"/>
</dbReference>
<feature type="domain" description="Helicase C-terminal" evidence="14">
    <location>
        <begin position="361"/>
        <end position="512"/>
    </location>
</feature>
<dbReference type="InterPro" id="IPR004589">
    <property type="entry name" value="DNA_helicase_ATP-dep_RecQ"/>
</dbReference>
<dbReference type="Pfam" id="PF00271">
    <property type="entry name" value="Helicase_C"/>
    <property type="match status" value="1"/>
</dbReference>
<dbReference type="OrthoDB" id="10261556at2759"/>
<comment type="catalytic activity">
    <reaction evidence="10 11">
        <text>Couples ATP hydrolysis with the unwinding of duplex DNA by translocating in the 3'-5' direction.</text>
        <dbReference type="EC" id="5.6.2.4"/>
    </reaction>
</comment>
<dbReference type="InterPro" id="IPR032284">
    <property type="entry name" value="RecQ_Zn-bd"/>
</dbReference>
<evidence type="ECO:0000256" key="1">
    <source>
        <dbReference type="ARBA" id="ARBA00005446"/>
    </source>
</evidence>
<proteinExistence type="inferred from homology"/>
<reference evidence="15 16" key="1">
    <citation type="submission" date="2020-07" db="EMBL/GenBank/DDBJ databases">
        <title>Comparative genomics of pyrophilous fungi reveals a link between fire events and developmental genes.</title>
        <authorList>
            <consortium name="DOE Joint Genome Institute"/>
            <person name="Steindorff A.S."/>
            <person name="Carver A."/>
            <person name="Calhoun S."/>
            <person name="Stillman K."/>
            <person name="Liu H."/>
            <person name="Lipzen A."/>
            <person name="Pangilinan J."/>
            <person name="Labutti K."/>
            <person name="Bruns T.D."/>
            <person name="Grigoriev I.V."/>
        </authorList>
    </citation>
    <scope>NUCLEOTIDE SEQUENCE [LARGE SCALE GENOMIC DNA]</scope>
    <source>
        <strain evidence="15 16">CBS 144469</strain>
    </source>
</reference>
<keyword evidence="4 11" id="KW-0378">Hydrolase</keyword>
<keyword evidence="6 11" id="KW-0067">ATP-binding</keyword>
<dbReference type="GO" id="GO:0005737">
    <property type="term" value="C:cytoplasm"/>
    <property type="evidence" value="ECO:0007669"/>
    <property type="project" value="TreeGrafter"/>
</dbReference>
<dbReference type="Pfam" id="PF00270">
    <property type="entry name" value="DEAD"/>
    <property type="match status" value="1"/>
</dbReference>
<keyword evidence="3 11" id="KW-0547">Nucleotide-binding</keyword>
<evidence type="ECO:0000256" key="2">
    <source>
        <dbReference type="ARBA" id="ARBA00022723"/>
    </source>
</evidence>
<dbReference type="GO" id="GO:0005634">
    <property type="term" value="C:nucleus"/>
    <property type="evidence" value="ECO:0007669"/>
    <property type="project" value="UniProtKB-SubCell"/>
</dbReference>
<keyword evidence="8" id="KW-0413">Isomerase</keyword>
<dbReference type="CDD" id="cd18794">
    <property type="entry name" value="SF2_C_RecQ"/>
    <property type="match status" value="1"/>
</dbReference>
<comment type="catalytic activity">
    <reaction evidence="11">
        <text>ATP + H2O = ADP + phosphate + H(+)</text>
        <dbReference type="Rhea" id="RHEA:13065"/>
        <dbReference type="ChEBI" id="CHEBI:15377"/>
        <dbReference type="ChEBI" id="CHEBI:15378"/>
        <dbReference type="ChEBI" id="CHEBI:30616"/>
        <dbReference type="ChEBI" id="CHEBI:43474"/>
        <dbReference type="ChEBI" id="CHEBI:456216"/>
    </reaction>
</comment>
<dbReference type="InterPro" id="IPR001650">
    <property type="entry name" value="Helicase_C-like"/>
</dbReference>
<dbReference type="PROSITE" id="PS00690">
    <property type="entry name" value="DEAH_ATP_HELICASE"/>
    <property type="match status" value="1"/>
</dbReference>
<dbReference type="GO" id="GO:0016787">
    <property type="term" value="F:hydrolase activity"/>
    <property type="evidence" value="ECO:0007669"/>
    <property type="project" value="UniProtKB-KW"/>
</dbReference>
<dbReference type="GO" id="GO:0046872">
    <property type="term" value="F:metal ion binding"/>
    <property type="evidence" value="ECO:0007669"/>
    <property type="project" value="UniProtKB-KW"/>
</dbReference>
<evidence type="ECO:0000259" key="14">
    <source>
        <dbReference type="PROSITE" id="PS51194"/>
    </source>
</evidence>
<feature type="compositionally biased region" description="Acidic residues" evidence="12">
    <location>
        <begin position="836"/>
        <end position="852"/>
    </location>
</feature>
<dbReference type="SMART" id="SM00487">
    <property type="entry name" value="DEXDc"/>
    <property type="match status" value="1"/>
</dbReference>
<evidence type="ECO:0000313" key="15">
    <source>
        <dbReference type="EMBL" id="KAF6753616.1"/>
    </source>
</evidence>
<comment type="caution">
    <text evidence="15">The sequence shown here is derived from an EMBL/GenBank/DDBJ whole genome shotgun (WGS) entry which is preliminary data.</text>
</comment>
<evidence type="ECO:0000256" key="8">
    <source>
        <dbReference type="ARBA" id="ARBA00023235"/>
    </source>
</evidence>
<evidence type="ECO:0000256" key="11">
    <source>
        <dbReference type="RuleBase" id="RU364117"/>
    </source>
</evidence>
<dbReference type="PROSITE" id="PS51192">
    <property type="entry name" value="HELICASE_ATP_BIND_1"/>
    <property type="match status" value="1"/>
</dbReference>
<name>A0A8H6HXK1_9AGAR</name>
<feature type="compositionally biased region" description="Low complexity" evidence="12">
    <location>
        <begin position="788"/>
        <end position="800"/>
    </location>
</feature>
<dbReference type="Pfam" id="PF16124">
    <property type="entry name" value="RecQ_Zn_bind"/>
    <property type="match status" value="1"/>
</dbReference>
<feature type="region of interest" description="Disordered" evidence="12">
    <location>
        <begin position="100"/>
        <end position="120"/>
    </location>
</feature>
<keyword evidence="9 11" id="KW-0539">Nucleus</keyword>
<dbReference type="InterPro" id="IPR027417">
    <property type="entry name" value="P-loop_NTPase"/>
</dbReference>
<dbReference type="PANTHER" id="PTHR13710">
    <property type="entry name" value="DNA HELICASE RECQ FAMILY MEMBER"/>
    <property type="match status" value="1"/>
</dbReference>
<evidence type="ECO:0000256" key="9">
    <source>
        <dbReference type="ARBA" id="ARBA00023242"/>
    </source>
</evidence>
<dbReference type="InterPro" id="IPR036388">
    <property type="entry name" value="WH-like_DNA-bd_sf"/>
</dbReference>
<accession>A0A8H6HXK1</accession>
<feature type="compositionally biased region" description="Acidic residues" evidence="12">
    <location>
        <begin position="736"/>
        <end position="746"/>
    </location>
</feature>
<dbReference type="InterPro" id="IPR002464">
    <property type="entry name" value="DNA/RNA_helicase_DEAH_CS"/>
</dbReference>
<feature type="compositionally biased region" description="Low complexity" evidence="12">
    <location>
        <begin position="706"/>
        <end position="716"/>
    </location>
</feature>
<evidence type="ECO:0000256" key="5">
    <source>
        <dbReference type="ARBA" id="ARBA00022806"/>
    </source>
</evidence>
<dbReference type="GO" id="GO:0000724">
    <property type="term" value="P:double-strand break repair via homologous recombination"/>
    <property type="evidence" value="ECO:0007669"/>
    <property type="project" value="TreeGrafter"/>
</dbReference>
<dbReference type="GO" id="GO:0005524">
    <property type="term" value="F:ATP binding"/>
    <property type="evidence" value="ECO:0007669"/>
    <property type="project" value="UniProtKB-KW"/>
</dbReference>
<dbReference type="PANTHER" id="PTHR13710:SF105">
    <property type="entry name" value="ATP-DEPENDENT DNA HELICASE Q1"/>
    <property type="match status" value="1"/>
</dbReference>
<dbReference type="Gene3D" id="3.40.50.300">
    <property type="entry name" value="P-loop containing nucleotide triphosphate hydrolases"/>
    <property type="match status" value="2"/>
</dbReference>
<keyword evidence="2" id="KW-0479">Metal-binding</keyword>
<feature type="region of interest" description="Disordered" evidence="12">
    <location>
        <begin position="704"/>
        <end position="893"/>
    </location>
</feature>
<dbReference type="EMBL" id="JACGCI010000038">
    <property type="protein sequence ID" value="KAF6753616.1"/>
    <property type="molecule type" value="Genomic_DNA"/>
</dbReference>
<dbReference type="GO" id="GO:0043138">
    <property type="term" value="F:3'-5' DNA helicase activity"/>
    <property type="evidence" value="ECO:0007669"/>
    <property type="project" value="UniProtKB-EC"/>
</dbReference>
<feature type="compositionally biased region" description="Low complexity" evidence="12">
    <location>
        <begin position="807"/>
        <end position="829"/>
    </location>
</feature>
<dbReference type="Gene3D" id="1.10.10.10">
    <property type="entry name" value="Winged helix-like DNA-binding domain superfamily/Winged helix DNA-binding domain"/>
    <property type="match status" value="1"/>
</dbReference>
<dbReference type="PROSITE" id="PS51194">
    <property type="entry name" value="HELICASE_CTER"/>
    <property type="match status" value="1"/>
</dbReference>
<evidence type="ECO:0000256" key="10">
    <source>
        <dbReference type="ARBA" id="ARBA00034617"/>
    </source>
</evidence>
<feature type="domain" description="Helicase ATP-binding" evidence="13">
    <location>
        <begin position="164"/>
        <end position="322"/>
    </location>
</feature>
<evidence type="ECO:0000256" key="7">
    <source>
        <dbReference type="ARBA" id="ARBA00023125"/>
    </source>
</evidence>
<keyword evidence="7" id="KW-0238">DNA-binding</keyword>
<dbReference type="EC" id="5.6.2.4" evidence="11"/>
<protein>
    <recommendedName>
        <fullName evidence="11">ATP-dependent DNA helicase</fullName>
        <ecNumber evidence="11">5.6.2.4</ecNumber>
    </recommendedName>
</protein>
<evidence type="ECO:0000256" key="3">
    <source>
        <dbReference type="ARBA" id="ARBA00022741"/>
    </source>
</evidence>
<evidence type="ECO:0000259" key="13">
    <source>
        <dbReference type="PROSITE" id="PS51192"/>
    </source>
</evidence>
<dbReference type="InterPro" id="IPR011545">
    <property type="entry name" value="DEAD/DEAH_box_helicase_dom"/>
</dbReference>
<sequence>MSGSFSQEDYVDSDGMEDILNFTLRVAQAEGSKKNGNGRNNGTEPGPQRHNGAQAGQNTVFNSTDRELKMRIANGEADLRQFDEDLAQLKKARDKKAEELEELRRQLRSRSKPQTNGSKGINYQTDAFDWDRMLLAKSKAIFNIPEFRLCQRGVCNANMDGRDILPALLTPGVTVIISPLIALIEDQVMNLRSHNVEAVMLLGTTKNEEKKRINERLREMSRGHVNDDREIKLCYVTPEKIVKDKGFLGILHDLHSKGKLARIVLDEAHCVSSYGHDFRPDYGKLHILKNSLPGVPIMALSATCPPKVLEDITKVLQLPPIVGGENANTEGTVYFTAPLYRKNLHYKVLTKPSGKDAVYKSVVEWILKYHPNESGIIYCFSRKDSQVCAEKIQELSNRKIRTGTYHAEVGLDEKHRIHEGWRNGNVHVVCATIAFGLGIDKGDVRFVIHHTISKSLEGFYQESGRAGRDGKDADCVLYYRPMDATHISSLITGDLDGQRKLHDLLAFVQDVKECRKIQFANYFQHSWQLSINSWTTQESSALDRCGHCDNCLRDPESIIKRDVTLAAWQILRIVAEIGKVQGTLTLASLAKLARGKGGSKVDVAKGKGRAKTKESVGVDLDRVCGGPVELSNEEVEQLIVHLVIKQYLKEKPVSNSYSTNIYIVSGAHANIYTRFSREDVLARSDTRKIELDFLRPERAILKARTKSAAGKATTSTLPRKRSSTDRKGKGKAPAESSDEEDIDEGGSSDMYENIDVEKEVEATGYQTSDDDEQFENFVSKPQAPPRPASRSSAGTSRAASQKGGKVPASGSNPGSAGASQRSARAAKAKPLSTPEEVIEVPSDDDSDDEDGGGWEATMKIGPPARKIGPPPRKKPRNLDGAGAKGRGDSIEID</sequence>
<organism evidence="15 16">
    <name type="scientific">Ephemerocybe angulata</name>
    <dbReference type="NCBI Taxonomy" id="980116"/>
    <lineage>
        <taxon>Eukaryota</taxon>
        <taxon>Fungi</taxon>
        <taxon>Dikarya</taxon>
        <taxon>Basidiomycota</taxon>
        <taxon>Agaricomycotina</taxon>
        <taxon>Agaricomycetes</taxon>
        <taxon>Agaricomycetidae</taxon>
        <taxon>Agaricales</taxon>
        <taxon>Agaricineae</taxon>
        <taxon>Psathyrellaceae</taxon>
        <taxon>Ephemerocybe</taxon>
    </lineage>
</organism>
<comment type="subcellular location">
    <subcellularLocation>
        <location evidence="11">Nucleus</location>
    </subcellularLocation>
</comment>
<dbReference type="InterPro" id="IPR014001">
    <property type="entry name" value="Helicase_ATP-bd"/>
</dbReference>
<dbReference type="Proteomes" id="UP000521943">
    <property type="component" value="Unassembled WGS sequence"/>
</dbReference>
<comment type="similarity">
    <text evidence="1 11">Belongs to the helicase family. RecQ subfamily.</text>
</comment>
<dbReference type="GO" id="GO:0003677">
    <property type="term" value="F:DNA binding"/>
    <property type="evidence" value="ECO:0007669"/>
    <property type="project" value="UniProtKB-KW"/>
</dbReference>
<dbReference type="AlphaFoldDB" id="A0A8H6HXK1"/>
<gene>
    <name evidence="15" type="ORF">DFP72DRAFT_1069195</name>
</gene>
<evidence type="ECO:0000313" key="16">
    <source>
        <dbReference type="Proteomes" id="UP000521943"/>
    </source>
</evidence>
<keyword evidence="5 11" id="KW-0347">Helicase</keyword>
<keyword evidence="16" id="KW-1185">Reference proteome</keyword>
<feature type="region of interest" description="Disordered" evidence="12">
    <location>
        <begin position="28"/>
        <end position="60"/>
    </location>
</feature>
<evidence type="ECO:0000256" key="6">
    <source>
        <dbReference type="ARBA" id="ARBA00022840"/>
    </source>
</evidence>
<dbReference type="SMART" id="SM00490">
    <property type="entry name" value="HELICc"/>
    <property type="match status" value="1"/>
</dbReference>
<dbReference type="SUPFAM" id="SSF52540">
    <property type="entry name" value="P-loop containing nucleoside triphosphate hydrolases"/>
    <property type="match status" value="1"/>
</dbReference>